<keyword evidence="3" id="KW-1185">Reference proteome</keyword>
<dbReference type="Pfam" id="PF10676">
    <property type="entry name" value="gerPA"/>
    <property type="match status" value="1"/>
</dbReference>
<dbReference type="Proteomes" id="UP000308230">
    <property type="component" value="Unassembled WGS sequence"/>
</dbReference>
<gene>
    <name evidence="2" type="ORF">FCL54_20210</name>
</gene>
<sequence>MPSIILGPVKINSVEGVLVTGDSFNTSPKSTSKTFAGSGAFNTGDFHTVVNGASNSNTSNPNVTEGNISGSV</sequence>
<accession>A0A5R9F4K9</accession>
<dbReference type="PANTHER" id="PTHR37808:SF3">
    <property type="entry name" value="SPORE GERMINATION PROTEIN GERPA-RELATED"/>
    <property type="match status" value="1"/>
</dbReference>
<evidence type="ECO:0000256" key="1">
    <source>
        <dbReference type="SAM" id="MobiDB-lite"/>
    </source>
</evidence>
<comment type="caution">
    <text evidence="2">The sequence shown here is derived from an EMBL/GenBank/DDBJ whole genome shotgun (WGS) entry which is preliminary data.</text>
</comment>
<protein>
    <submittedName>
        <fullName evidence="2">Spore germination protein</fullName>
    </submittedName>
</protein>
<evidence type="ECO:0000313" key="3">
    <source>
        <dbReference type="Proteomes" id="UP000308230"/>
    </source>
</evidence>
<dbReference type="PANTHER" id="PTHR37808">
    <property type="entry name" value="SPORE GERMINATION PROTEIN-LIKE PROTEIN YDZR-RELATED"/>
    <property type="match status" value="1"/>
</dbReference>
<organism evidence="2 3">
    <name type="scientific">Exobacillus caeni</name>
    <dbReference type="NCBI Taxonomy" id="2574798"/>
    <lineage>
        <taxon>Bacteria</taxon>
        <taxon>Bacillati</taxon>
        <taxon>Bacillota</taxon>
        <taxon>Bacilli</taxon>
        <taxon>Bacillales</taxon>
        <taxon>Guptibacillaceae</taxon>
        <taxon>Exobacillus</taxon>
    </lineage>
</organism>
<proteinExistence type="predicted"/>
<feature type="region of interest" description="Disordered" evidence="1">
    <location>
        <begin position="52"/>
        <end position="72"/>
    </location>
</feature>
<reference evidence="2 3" key="1">
    <citation type="submission" date="2019-04" db="EMBL/GenBank/DDBJ databases">
        <title>Bacillus caeni sp. nov., a bacterium isolated from mangrove sediment.</title>
        <authorList>
            <person name="Huang H."/>
            <person name="Mo K."/>
            <person name="Hu Y."/>
        </authorList>
    </citation>
    <scope>NUCLEOTIDE SEQUENCE [LARGE SCALE GENOMIC DNA]</scope>
    <source>
        <strain evidence="2 3">HB172195</strain>
    </source>
</reference>
<dbReference type="OrthoDB" id="2382149at2"/>
<dbReference type="InterPro" id="IPR019618">
    <property type="entry name" value="Spore_germination_GerPA"/>
</dbReference>
<evidence type="ECO:0000313" key="2">
    <source>
        <dbReference type="EMBL" id="TLS35424.1"/>
    </source>
</evidence>
<dbReference type="RefSeq" id="WP_138128867.1">
    <property type="nucleotide sequence ID" value="NZ_SWLG01000021.1"/>
</dbReference>
<dbReference type="EMBL" id="SWLG01000021">
    <property type="protein sequence ID" value="TLS35424.1"/>
    <property type="molecule type" value="Genomic_DNA"/>
</dbReference>
<dbReference type="AlphaFoldDB" id="A0A5R9F4K9"/>
<name>A0A5R9F4K9_9BACL</name>